<feature type="transmembrane region" description="Helical" evidence="2">
    <location>
        <begin position="43"/>
        <end position="63"/>
    </location>
</feature>
<name>A0ABQ3KMZ8_9PSEU</name>
<accession>A0ABQ3KMZ8</accession>
<dbReference type="RefSeq" id="WP_191313506.1">
    <property type="nucleotide sequence ID" value="NZ_BNAW01000022.1"/>
</dbReference>
<organism evidence="3 4">
    <name type="scientific">Amycolatopsis bullii</name>
    <dbReference type="NCBI Taxonomy" id="941987"/>
    <lineage>
        <taxon>Bacteria</taxon>
        <taxon>Bacillati</taxon>
        <taxon>Actinomycetota</taxon>
        <taxon>Actinomycetes</taxon>
        <taxon>Pseudonocardiales</taxon>
        <taxon>Pseudonocardiaceae</taxon>
        <taxon>Amycolatopsis</taxon>
    </lineage>
</organism>
<protein>
    <submittedName>
        <fullName evidence="3">Uncharacterized protein</fullName>
    </submittedName>
</protein>
<sequence length="241" mass="25422">MTDLERKLAETLREQAGEVTPNLDAAWAEQQRRQQRPPRRRRTAVWAAPLAAVLVVLTSVLLATELNTAQPPPSRPAAQPGQELVLAKPLIAPTLSSPGEPKALTDFAGQTHTWTSYAYQGLDTGGRPVFCIEALPQGTTHGGTDSNFGIESPSCVPVSGSPVSAGYVGKNGGPLPEGKAVFLADWTVHVLRLYDAAGDLSQARAVAAVGGGQVFLADVKPGSPPVRFEVNPVQEVHPASR</sequence>
<keyword evidence="2" id="KW-0472">Membrane</keyword>
<evidence type="ECO:0000313" key="4">
    <source>
        <dbReference type="Proteomes" id="UP000649955"/>
    </source>
</evidence>
<dbReference type="Proteomes" id="UP000649955">
    <property type="component" value="Unassembled WGS sequence"/>
</dbReference>
<evidence type="ECO:0000256" key="1">
    <source>
        <dbReference type="SAM" id="MobiDB-lite"/>
    </source>
</evidence>
<evidence type="ECO:0000313" key="3">
    <source>
        <dbReference type="EMBL" id="GHG23054.1"/>
    </source>
</evidence>
<comment type="caution">
    <text evidence="3">The sequence shown here is derived from an EMBL/GenBank/DDBJ whole genome shotgun (WGS) entry which is preliminary data.</text>
</comment>
<evidence type="ECO:0000256" key="2">
    <source>
        <dbReference type="SAM" id="Phobius"/>
    </source>
</evidence>
<proteinExistence type="predicted"/>
<keyword evidence="4" id="KW-1185">Reference proteome</keyword>
<keyword evidence="2" id="KW-0812">Transmembrane</keyword>
<reference evidence="4" key="1">
    <citation type="journal article" date="2019" name="Int. J. Syst. Evol. Microbiol.">
        <title>The Global Catalogue of Microorganisms (GCM) 10K type strain sequencing project: providing services to taxonomists for standard genome sequencing and annotation.</title>
        <authorList>
            <consortium name="The Broad Institute Genomics Platform"/>
            <consortium name="The Broad Institute Genome Sequencing Center for Infectious Disease"/>
            <person name="Wu L."/>
            <person name="Ma J."/>
        </authorList>
    </citation>
    <scope>NUCLEOTIDE SEQUENCE [LARGE SCALE GENOMIC DNA]</scope>
    <source>
        <strain evidence="4">CGMCC 4.7680</strain>
    </source>
</reference>
<dbReference type="EMBL" id="BNAW01000022">
    <property type="protein sequence ID" value="GHG23054.1"/>
    <property type="molecule type" value="Genomic_DNA"/>
</dbReference>
<gene>
    <name evidence="3" type="ORF">GCM10017567_47290</name>
</gene>
<keyword evidence="2" id="KW-1133">Transmembrane helix</keyword>
<feature type="region of interest" description="Disordered" evidence="1">
    <location>
        <begin position="15"/>
        <end position="41"/>
    </location>
</feature>